<organism evidence="3 4">
    <name type="scientific">Cupriavidus metallidurans</name>
    <dbReference type="NCBI Taxonomy" id="119219"/>
    <lineage>
        <taxon>Bacteria</taxon>
        <taxon>Pseudomonadati</taxon>
        <taxon>Pseudomonadota</taxon>
        <taxon>Betaproteobacteria</taxon>
        <taxon>Burkholderiales</taxon>
        <taxon>Burkholderiaceae</taxon>
        <taxon>Cupriavidus</taxon>
    </lineage>
</organism>
<dbReference type="Proteomes" id="UP000253772">
    <property type="component" value="Chromosome c2"/>
</dbReference>
<dbReference type="PROSITE" id="PS00061">
    <property type="entry name" value="ADH_SHORT"/>
    <property type="match status" value="1"/>
</dbReference>
<dbReference type="InterPro" id="IPR002347">
    <property type="entry name" value="SDR_fam"/>
</dbReference>
<dbReference type="InterPro" id="IPR036291">
    <property type="entry name" value="NAD(P)-bd_dom_sf"/>
</dbReference>
<dbReference type="PRINTS" id="PR00081">
    <property type="entry name" value="GDHRDH"/>
</dbReference>
<evidence type="ECO:0000256" key="1">
    <source>
        <dbReference type="ARBA" id="ARBA00006484"/>
    </source>
</evidence>
<proteinExistence type="inferred from homology"/>
<dbReference type="PANTHER" id="PTHR42760">
    <property type="entry name" value="SHORT-CHAIN DEHYDROGENASES/REDUCTASES FAMILY MEMBER"/>
    <property type="match status" value="1"/>
</dbReference>
<accession>A0A482IV49</accession>
<dbReference type="Gene3D" id="3.40.50.720">
    <property type="entry name" value="NAD(P)-binding Rossmann-like Domain"/>
    <property type="match status" value="1"/>
</dbReference>
<dbReference type="EMBL" id="CP037901">
    <property type="protein sequence ID" value="QBP11796.1"/>
    <property type="molecule type" value="Genomic_DNA"/>
</dbReference>
<dbReference type="AlphaFoldDB" id="A0A482IV49"/>
<comment type="similarity">
    <text evidence="1 2">Belongs to the short-chain dehydrogenases/reductases (SDR) family.</text>
</comment>
<reference evidence="3 4" key="1">
    <citation type="submission" date="2019-03" db="EMBL/GenBank/DDBJ databases">
        <title>Comparative insights into the high quality Complete genome sequence of highly metal resistant Cupriavidus metallidurans strain BS1 isolated from a gold-copper mine.</title>
        <authorList>
            <person name="Mazhar H.S."/>
            <person name="Rensing C."/>
        </authorList>
    </citation>
    <scope>NUCLEOTIDE SEQUENCE [LARGE SCALE GENOMIC DNA]</scope>
    <source>
        <strain evidence="3 4">BS1</strain>
    </source>
</reference>
<dbReference type="GO" id="GO:0030497">
    <property type="term" value="P:fatty acid elongation"/>
    <property type="evidence" value="ECO:0007669"/>
    <property type="project" value="TreeGrafter"/>
</dbReference>
<name>A0A482IV49_9BURK</name>
<dbReference type="RefSeq" id="WP_017510670.1">
    <property type="nucleotide sequence ID" value="NZ_CP037901.1"/>
</dbReference>
<dbReference type="OrthoDB" id="118015at2"/>
<dbReference type="InterPro" id="IPR020904">
    <property type="entry name" value="Sc_DH/Rdtase_CS"/>
</dbReference>
<dbReference type="GO" id="GO:0016616">
    <property type="term" value="F:oxidoreductase activity, acting on the CH-OH group of donors, NAD or NADP as acceptor"/>
    <property type="evidence" value="ECO:0007669"/>
    <property type="project" value="TreeGrafter"/>
</dbReference>
<protein>
    <submittedName>
        <fullName evidence="3">SDR family NAD(P)-dependent oxidoreductase</fullName>
    </submittedName>
</protein>
<gene>
    <name evidence="3" type="ORF">DDF84_018465</name>
</gene>
<dbReference type="PRINTS" id="PR00080">
    <property type="entry name" value="SDRFAMILY"/>
</dbReference>
<evidence type="ECO:0000313" key="3">
    <source>
        <dbReference type="EMBL" id="QBP11796.1"/>
    </source>
</evidence>
<sequence>MLSQSPRPSFHSRVIVTGGLGVLGRSVGAELAARGARVALIDRVPATDVPGATLVVGGTDLADGGSAAAAFAHASQQLGGVDALVNVAGGFAWESLEDGSVLTWDRLYEMNLRSAVVACQAVLPHLQQAGGGRIVNVGALAAQKAGAGLGAYAASKAGVARLTEALAEELKDRGIAVNAVLPSILDTPANRTAMPDADASRWVAPDALSAVIAFLLSDDARAVTGACLPVAGRV</sequence>
<dbReference type="Pfam" id="PF00106">
    <property type="entry name" value="adh_short"/>
    <property type="match status" value="1"/>
</dbReference>
<evidence type="ECO:0000256" key="2">
    <source>
        <dbReference type="RuleBase" id="RU000363"/>
    </source>
</evidence>
<dbReference type="SUPFAM" id="SSF51735">
    <property type="entry name" value="NAD(P)-binding Rossmann-fold domains"/>
    <property type="match status" value="1"/>
</dbReference>
<dbReference type="PANTHER" id="PTHR42760:SF135">
    <property type="entry name" value="BLL7886 PROTEIN"/>
    <property type="match status" value="1"/>
</dbReference>
<evidence type="ECO:0000313" key="4">
    <source>
        <dbReference type="Proteomes" id="UP000253772"/>
    </source>
</evidence>